<keyword evidence="3" id="KW-1185">Reference proteome</keyword>
<gene>
    <name evidence="2" type="ORF">CBR_g192</name>
</gene>
<reference evidence="2 3" key="1">
    <citation type="journal article" date="2018" name="Cell">
        <title>The Chara Genome: Secondary Complexity and Implications for Plant Terrestrialization.</title>
        <authorList>
            <person name="Nishiyama T."/>
            <person name="Sakayama H."/>
            <person name="Vries J.D."/>
            <person name="Buschmann H."/>
            <person name="Saint-Marcoux D."/>
            <person name="Ullrich K.K."/>
            <person name="Haas F.B."/>
            <person name="Vanderstraeten L."/>
            <person name="Becker D."/>
            <person name="Lang D."/>
            <person name="Vosolsobe S."/>
            <person name="Rombauts S."/>
            <person name="Wilhelmsson P.K.I."/>
            <person name="Janitza P."/>
            <person name="Kern R."/>
            <person name="Heyl A."/>
            <person name="Rumpler F."/>
            <person name="Villalobos L.I.A.C."/>
            <person name="Clay J.M."/>
            <person name="Skokan R."/>
            <person name="Toyoda A."/>
            <person name="Suzuki Y."/>
            <person name="Kagoshima H."/>
            <person name="Schijlen E."/>
            <person name="Tajeshwar N."/>
            <person name="Catarino B."/>
            <person name="Hetherington A.J."/>
            <person name="Saltykova A."/>
            <person name="Bonnot C."/>
            <person name="Breuninger H."/>
            <person name="Symeonidi A."/>
            <person name="Radhakrishnan G.V."/>
            <person name="Van Nieuwerburgh F."/>
            <person name="Deforce D."/>
            <person name="Chang C."/>
            <person name="Karol K.G."/>
            <person name="Hedrich R."/>
            <person name="Ulvskov P."/>
            <person name="Glockner G."/>
            <person name="Delwiche C.F."/>
            <person name="Petrasek J."/>
            <person name="Van de Peer Y."/>
            <person name="Friml J."/>
            <person name="Beilby M."/>
            <person name="Dolan L."/>
            <person name="Kohara Y."/>
            <person name="Sugano S."/>
            <person name="Fujiyama A."/>
            <person name="Delaux P.-M."/>
            <person name="Quint M."/>
            <person name="TheiBen G."/>
            <person name="Hagemann M."/>
            <person name="Harholt J."/>
            <person name="Dunand C."/>
            <person name="Zachgo S."/>
            <person name="Langdale J."/>
            <person name="Maumus F."/>
            <person name="Straeten D.V.D."/>
            <person name="Gould S.B."/>
            <person name="Rensing S.A."/>
        </authorList>
    </citation>
    <scope>NUCLEOTIDE SEQUENCE [LARGE SCALE GENOMIC DNA]</scope>
    <source>
        <strain evidence="2 3">S276</strain>
    </source>
</reference>
<organism evidence="2 3">
    <name type="scientific">Chara braunii</name>
    <name type="common">Braun's stonewort</name>
    <dbReference type="NCBI Taxonomy" id="69332"/>
    <lineage>
        <taxon>Eukaryota</taxon>
        <taxon>Viridiplantae</taxon>
        <taxon>Streptophyta</taxon>
        <taxon>Charophyceae</taxon>
        <taxon>Charales</taxon>
        <taxon>Characeae</taxon>
        <taxon>Chara</taxon>
    </lineage>
</organism>
<dbReference type="Gramene" id="GBG58792">
    <property type="protein sequence ID" value="GBG58792"/>
    <property type="gene ID" value="CBR_g192"/>
</dbReference>
<sequence>MEAESGGQIGRDARSQVPNEYQMEEDRIQEKVRACYEEGILSTNIDPGEMEVNGREVKFILNRSLDEVKVKWLKGRTVTVIFRDGARFLPKRVKEDVIRAYEDIWISEDTFSPEFRRGRIKVESPNVVSYIPRAQAITNWMLAKSSDFIDLANVTYRTEFKPWMTRAEVRDCRKLVDLNVFWVVAVGVPLDEMLFIHVHVERAIGKIIKAHLPEADASDN</sequence>
<evidence type="ECO:0000256" key="1">
    <source>
        <dbReference type="SAM" id="MobiDB-lite"/>
    </source>
</evidence>
<dbReference type="AlphaFoldDB" id="A0A388JM51"/>
<feature type="region of interest" description="Disordered" evidence="1">
    <location>
        <begin position="1"/>
        <end position="23"/>
    </location>
</feature>
<proteinExistence type="predicted"/>
<accession>A0A388JM51</accession>
<evidence type="ECO:0000313" key="2">
    <source>
        <dbReference type="EMBL" id="GBG58792.1"/>
    </source>
</evidence>
<protein>
    <submittedName>
        <fullName evidence="2">Uncharacterized protein</fullName>
    </submittedName>
</protein>
<dbReference type="Proteomes" id="UP000265515">
    <property type="component" value="Unassembled WGS sequence"/>
</dbReference>
<name>A0A388JM51_CHABU</name>
<dbReference type="EMBL" id="BFEA01000001">
    <property type="protein sequence ID" value="GBG58792.1"/>
    <property type="molecule type" value="Genomic_DNA"/>
</dbReference>
<evidence type="ECO:0000313" key="3">
    <source>
        <dbReference type="Proteomes" id="UP000265515"/>
    </source>
</evidence>
<comment type="caution">
    <text evidence="2">The sequence shown here is derived from an EMBL/GenBank/DDBJ whole genome shotgun (WGS) entry which is preliminary data.</text>
</comment>